<comment type="caution">
    <text evidence="8">The sequence shown here is derived from an EMBL/GenBank/DDBJ whole genome shotgun (WGS) entry which is preliminary data.</text>
</comment>
<name>A0A8E0RTX9_9TREM</name>
<protein>
    <submittedName>
        <fullName evidence="8">Vacuolar protein sorting-associated protein 54</fullName>
    </submittedName>
</protein>
<evidence type="ECO:0000313" key="8">
    <source>
        <dbReference type="EMBL" id="KAA0193625.1"/>
    </source>
</evidence>
<dbReference type="Proteomes" id="UP000728185">
    <property type="component" value="Unassembled WGS sequence"/>
</dbReference>
<dbReference type="Pfam" id="PF10475">
    <property type="entry name" value="Vps54_N"/>
    <property type="match status" value="1"/>
</dbReference>
<keyword evidence="5" id="KW-0333">Golgi apparatus</keyword>
<dbReference type="GO" id="GO:0015031">
    <property type="term" value="P:protein transport"/>
    <property type="evidence" value="ECO:0007669"/>
    <property type="project" value="UniProtKB-KW"/>
</dbReference>
<dbReference type="InterPro" id="IPR039745">
    <property type="entry name" value="Vps54"/>
</dbReference>
<evidence type="ECO:0000256" key="4">
    <source>
        <dbReference type="ARBA" id="ARBA00022927"/>
    </source>
</evidence>
<evidence type="ECO:0000313" key="9">
    <source>
        <dbReference type="Proteomes" id="UP000728185"/>
    </source>
</evidence>
<keyword evidence="3" id="KW-0813">Transport</keyword>
<keyword evidence="6" id="KW-0175">Coiled coil</keyword>
<dbReference type="GO" id="GO:0042147">
    <property type="term" value="P:retrograde transport, endosome to Golgi"/>
    <property type="evidence" value="ECO:0007669"/>
    <property type="project" value="InterPro"/>
</dbReference>
<evidence type="ECO:0000256" key="5">
    <source>
        <dbReference type="ARBA" id="ARBA00023034"/>
    </source>
</evidence>
<dbReference type="GO" id="GO:0006896">
    <property type="term" value="P:Golgi to vacuole transport"/>
    <property type="evidence" value="ECO:0007669"/>
    <property type="project" value="TreeGrafter"/>
</dbReference>
<dbReference type="AlphaFoldDB" id="A0A8E0RTX9"/>
<accession>A0A8E0RTX9</accession>
<dbReference type="PANTHER" id="PTHR12965">
    <property type="entry name" value="VACUOLAR PROTEIN SORTING 54"/>
    <property type="match status" value="1"/>
</dbReference>
<evidence type="ECO:0000256" key="1">
    <source>
        <dbReference type="ARBA" id="ARBA00004601"/>
    </source>
</evidence>
<organism evidence="8 9">
    <name type="scientific">Fasciolopsis buskii</name>
    <dbReference type="NCBI Taxonomy" id="27845"/>
    <lineage>
        <taxon>Eukaryota</taxon>
        <taxon>Metazoa</taxon>
        <taxon>Spiralia</taxon>
        <taxon>Lophotrochozoa</taxon>
        <taxon>Platyhelminthes</taxon>
        <taxon>Trematoda</taxon>
        <taxon>Digenea</taxon>
        <taxon>Plagiorchiida</taxon>
        <taxon>Echinostomata</taxon>
        <taxon>Echinostomatoidea</taxon>
        <taxon>Fasciolidae</taxon>
        <taxon>Fasciolopsis</taxon>
    </lineage>
</organism>
<dbReference type="InterPro" id="IPR019515">
    <property type="entry name" value="VPS54_N"/>
</dbReference>
<dbReference type="PANTHER" id="PTHR12965:SF0">
    <property type="entry name" value="VACUOLAR PROTEIN SORTING-ASSOCIATED PROTEIN 54"/>
    <property type="match status" value="1"/>
</dbReference>
<comment type="similarity">
    <text evidence="2">Belongs to the VPS54 family.</text>
</comment>
<proteinExistence type="inferred from homology"/>
<comment type="subcellular location">
    <subcellularLocation>
        <location evidence="1">Golgi apparatus</location>
        <location evidence="1">trans-Golgi network</location>
    </subcellularLocation>
</comment>
<keyword evidence="4" id="KW-0653">Protein transport</keyword>
<dbReference type="EMBL" id="LUCM01004902">
    <property type="protein sequence ID" value="KAA0193625.1"/>
    <property type="molecule type" value="Genomic_DNA"/>
</dbReference>
<reference evidence="8" key="1">
    <citation type="submission" date="2019-05" db="EMBL/GenBank/DDBJ databases">
        <title>Annotation for the trematode Fasciolopsis buski.</title>
        <authorList>
            <person name="Choi Y.-J."/>
        </authorList>
    </citation>
    <scope>NUCLEOTIDE SEQUENCE</scope>
    <source>
        <strain evidence="8">HT</strain>
        <tissue evidence="8">Whole worm</tissue>
    </source>
</reference>
<evidence type="ECO:0000256" key="6">
    <source>
        <dbReference type="ARBA" id="ARBA00023054"/>
    </source>
</evidence>
<evidence type="ECO:0000256" key="3">
    <source>
        <dbReference type="ARBA" id="ARBA00022448"/>
    </source>
</evidence>
<feature type="domain" description="Vacuolar protein sorting-associated protein 54 N-terminal" evidence="7">
    <location>
        <begin position="48"/>
        <end position="186"/>
    </location>
</feature>
<dbReference type="GO" id="GO:0000938">
    <property type="term" value="C:GARP complex"/>
    <property type="evidence" value="ECO:0007669"/>
    <property type="project" value="InterPro"/>
</dbReference>
<dbReference type="GO" id="GO:0019905">
    <property type="term" value="F:syntaxin binding"/>
    <property type="evidence" value="ECO:0007669"/>
    <property type="project" value="TreeGrafter"/>
</dbReference>
<dbReference type="GO" id="GO:0005829">
    <property type="term" value="C:cytosol"/>
    <property type="evidence" value="ECO:0007669"/>
    <property type="project" value="GOC"/>
</dbReference>
<evidence type="ECO:0000259" key="7">
    <source>
        <dbReference type="Pfam" id="PF10475"/>
    </source>
</evidence>
<sequence length="273" mass="31134">MFFESEFSLQQTQTFSKVIPLHPRPSQIGTSNANSFAKSFDPEHTTFVHNLGDKQERDFRSQHERLTHYLDIVEVHLADQVSKKSSIFFEAVCCHDVVQEQLSTTLDHIQLVRQKLGHVDSTITCGVMRLLRVIRRKANYRLLLEKLKVIATLQSAQPTIQLLLRGSDFCAALDLVSSTQDLLLQFTPTQLGSSADQNPSDFLSASRQLTCLRHLHAQLVEISRFVRHMIEAEFEAALRQFLESCPDRSQHGSPDVSDVIDWCLSSLYIYFDT</sequence>
<evidence type="ECO:0000256" key="2">
    <source>
        <dbReference type="ARBA" id="ARBA00009150"/>
    </source>
</evidence>
<dbReference type="OrthoDB" id="10259024at2759"/>
<gene>
    <name evidence="8" type="ORF">FBUS_04632</name>
</gene>
<keyword evidence="9" id="KW-1185">Reference proteome</keyword>